<evidence type="ECO:0000313" key="6">
    <source>
        <dbReference type="Proteomes" id="UP000663814"/>
    </source>
</evidence>
<evidence type="ECO:0000256" key="1">
    <source>
        <dbReference type="ARBA" id="ARBA00006914"/>
    </source>
</evidence>
<evidence type="ECO:0000259" key="4">
    <source>
        <dbReference type="SMART" id="SM00382"/>
    </source>
</evidence>
<dbReference type="Pfam" id="PF00004">
    <property type="entry name" value="AAA"/>
    <property type="match status" value="2"/>
</dbReference>
<dbReference type="InterPro" id="IPR050221">
    <property type="entry name" value="26S_Proteasome_ATPase"/>
</dbReference>
<dbReference type="RefSeq" id="WP_205310602.1">
    <property type="nucleotide sequence ID" value="NZ_JAERPS020000001.1"/>
</dbReference>
<dbReference type="InterPro" id="IPR003593">
    <property type="entry name" value="AAA+_ATPase"/>
</dbReference>
<comment type="similarity">
    <text evidence="1">Belongs to the AAA ATPase family.</text>
</comment>
<organism evidence="5 6">
    <name type="scientific">Rheinheimera maricola</name>
    <dbReference type="NCBI Taxonomy" id="2793282"/>
    <lineage>
        <taxon>Bacteria</taxon>
        <taxon>Pseudomonadati</taxon>
        <taxon>Pseudomonadota</taxon>
        <taxon>Gammaproteobacteria</taxon>
        <taxon>Chromatiales</taxon>
        <taxon>Chromatiaceae</taxon>
        <taxon>Rheinheimera</taxon>
    </lineage>
</organism>
<feature type="domain" description="AAA+ ATPase" evidence="4">
    <location>
        <begin position="250"/>
        <end position="379"/>
    </location>
</feature>
<dbReference type="SUPFAM" id="SSF52540">
    <property type="entry name" value="P-loop containing nucleoside triphosphate hydrolases"/>
    <property type="match status" value="2"/>
</dbReference>
<reference evidence="5 6" key="1">
    <citation type="submission" date="2020-12" db="EMBL/GenBank/DDBJ databases">
        <authorList>
            <person name="Ruan W."/>
            <person name="Khan S.A."/>
            <person name="Jeon C.O."/>
        </authorList>
    </citation>
    <scope>NUCLEOTIDE SEQUENCE [LARGE SCALE GENOMIC DNA]</scope>
    <source>
        <strain evidence="5 6">MA-13</strain>
    </source>
</reference>
<evidence type="ECO:0000256" key="2">
    <source>
        <dbReference type="ARBA" id="ARBA00022741"/>
    </source>
</evidence>
<protein>
    <submittedName>
        <fullName evidence="5">ATP-binding protein</fullName>
    </submittedName>
</protein>
<dbReference type="PANTHER" id="PTHR23073">
    <property type="entry name" value="26S PROTEASOME REGULATORY SUBUNIT"/>
    <property type="match status" value="1"/>
</dbReference>
<evidence type="ECO:0000313" key="5">
    <source>
        <dbReference type="EMBL" id="MBZ9610818.1"/>
    </source>
</evidence>
<comment type="caution">
    <text evidence="5">The sequence shown here is derived from an EMBL/GenBank/DDBJ whole genome shotgun (WGS) entry which is preliminary data.</text>
</comment>
<reference evidence="5 6" key="2">
    <citation type="submission" date="2021-08" db="EMBL/GenBank/DDBJ databases">
        <title>Rheinheimera aquimaris sp. nov., isolated from seawater of the East Sea in Korea.</title>
        <authorList>
            <person name="Kim K.H."/>
            <person name="Wenting R."/>
            <person name="Kim K.R."/>
            <person name="Jeon C.O."/>
        </authorList>
    </citation>
    <scope>NUCLEOTIDE SEQUENCE [LARGE SCALE GENOMIC DNA]</scope>
    <source>
        <strain evidence="5 6">MA-13</strain>
    </source>
</reference>
<keyword evidence="6" id="KW-1185">Reference proteome</keyword>
<proteinExistence type="inferred from homology"/>
<dbReference type="EMBL" id="JAERPS020000001">
    <property type="protein sequence ID" value="MBZ9610818.1"/>
    <property type="molecule type" value="Genomic_DNA"/>
</dbReference>
<sequence>MQTANRQQDDNHGYLSQLIDPDSPAICRLWAIRMIKGRRLTASIFESLVLDDVPAFLRKPGRKSQKLTEAALQGYIEQQLQALEQLNSLQLPDVLTKNIDSLSKMMGFSLAEQAIFTFAVLLKTDTTLINVTSTMRPIKKTELVKLLAQVLGLSELLVKSALKRDSNLLKSGLLVVQPGPALALEEIFDFVTFSFVNSLFEEHKDASCMFRDVLQQASLPTLKLSYYQHINTDLQIMLPYLKNALTKGMVGVNILLYGPPGTGKSELARVMAKKLKVSLFEVSSEDDDGDAMSGSQRLRAYRVAQSFLANTSNLLLFDEIEDVFVQNPFSRQADLRKGWMNKALEQNTVPCFWITNDQRIIDDAFIRRFDQVIVLNTPPKAQRAALLQSASANLLTAQEATKLAEHPQLTPAIISRAGKVVAQLSPRLNRSAKVSALQHLMQQTLRAQGYKVQDTLHQDVLGPVYDANLVNTDVALDELVAGLKNAASGRLCLYGPAGTGKTAFCHYLANQLQKNLLTKTASQLISKYVGETEQNIAAAFAEAKENDAVLLLDEVDSFLQDRRQAQHSWEVTAVNEMLVQMEAFEGIFVASTNLIHNLDQASLRRFDLKACFNYLKPQQALALFNAHCQQLKLAPCKASEQLIKAQLQLTPGDFAALARQSRFRPFNSAKDFATTLLQEVSLKQANATKTIGFLQ</sequence>
<dbReference type="SMART" id="SM00382">
    <property type="entry name" value="AAA"/>
    <property type="match status" value="2"/>
</dbReference>
<keyword evidence="2" id="KW-0547">Nucleotide-binding</keyword>
<dbReference type="InterPro" id="IPR003959">
    <property type="entry name" value="ATPase_AAA_core"/>
</dbReference>
<feature type="domain" description="AAA+ ATPase" evidence="4">
    <location>
        <begin position="487"/>
        <end position="616"/>
    </location>
</feature>
<dbReference type="CDD" id="cd19481">
    <property type="entry name" value="RecA-like_protease"/>
    <property type="match status" value="1"/>
</dbReference>
<name>A0ABS7X5J8_9GAMM</name>
<dbReference type="Proteomes" id="UP000663814">
    <property type="component" value="Unassembled WGS sequence"/>
</dbReference>
<evidence type="ECO:0000256" key="3">
    <source>
        <dbReference type="ARBA" id="ARBA00022840"/>
    </source>
</evidence>
<keyword evidence="3 5" id="KW-0067">ATP-binding</keyword>
<gene>
    <name evidence="5" type="ORF">I4W93_004350</name>
</gene>
<dbReference type="GO" id="GO:0005524">
    <property type="term" value="F:ATP binding"/>
    <property type="evidence" value="ECO:0007669"/>
    <property type="project" value="UniProtKB-KW"/>
</dbReference>
<dbReference type="Gene3D" id="3.40.50.300">
    <property type="entry name" value="P-loop containing nucleotide triphosphate hydrolases"/>
    <property type="match status" value="2"/>
</dbReference>
<accession>A0ABS7X5J8</accession>
<dbReference type="InterPro" id="IPR027417">
    <property type="entry name" value="P-loop_NTPase"/>
</dbReference>